<dbReference type="EMBL" id="CAWUPB010000913">
    <property type="protein sequence ID" value="CAK7330121.1"/>
    <property type="molecule type" value="Genomic_DNA"/>
</dbReference>
<feature type="domain" description="C2H2-type" evidence="9">
    <location>
        <begin position="130"/>
        <end position="152"/>
    </location>
</feature>
<sequence>MALEALNSPTTATPFNYEDTWTKRKRSKRPRSESPSAEEEYLALCLIMLARGGSTTTSTEETASPAPPQPPTLNLSYKCTVCTKAFPSYQALGGHKASHRKSSSESTTATAIDNPSTSTAAATTTSGRTHECSICHKTFPTGQALGGHKRCHYEGTIGGNNSSSTTSAAITTSDGGVVGGGGVSQSQSQRSGGGFDFDLNMPALPEFEGSRIGHQVLYRDQEVESPLPGKKPRLMMSLKQEKTDVGSLQN</sequence>
<keyword evidence="5" id="KW-0805">Transcription regulation</keyword>
<evidence type="ECO:0000256" key="3">
    <source>
        <dbReference type="ARBA" id="ARBA00022771"/>
    </source>
</evidence>
<dbReference type="GO" id="GO:0008270">
    <property type="term" value="F:zinc ion binding"/>
    <property type="evidence" value="ECO:0007669"/>
    <property type="project" value="UniProtKB-KW"/>
</dbReference>
<feature type="compositionally biased region" description="Polar residues" evidence="8">
    <location>
        <begin position="104"/>
        <end position="115"/>
    </location>
</feature>
<dbReference type="InterPro" id="IPR036236">
    <property type="entry name" value="Znf_C2H2_sf"/>
</dbReference>
<feature type="compositionally biased region" description="Low complexity" evidence="8">
    <location>
        <begin position="116"/>
        <end position="126"/>
    </location>
</feature>
<name>A0AAV1R8D8_9ROSI</name>
<evidence type="ECO:0000256" key="6">
    <source>
        <dbReference type="ARBA" id="ARBA00023163"/>
    </source>
</evidence>
<evidence type="ECO:0000256" key="1">
    <source>
        <dbReference type="ARBA" id="ARBA00022723"/>
    </source>
</evidence>
<feature type="region of interest" description="Disordered" evidence="8">
    <location>
        <begin position="1"/>
        <end position="38"/>
    </location>
</feature>
<evidence type="ECO:0000259" key="9">
    <source>
        <dbReference type="PROSITE" id="PS50157"/>
    </source>
</evidence>
<dbReference type="SMART" id="SM00355">
    <property type="entry name" value="ZnF_C2H2"/>
    <property type="match status" value="2"/>
</dbReference>
<keyword evidence="6" id="KW-0804">Transcription</keyword>
<keyword evidence="1" id="KW-0479">Metal-binding</keyword>
<gene>
    <name evidence="10" type="ORF">DCAF_LOCUS7783</name>
</gene>
<dbReference type="InterPro" id="IPR044653">
    <property type="entry name" value="AZF1/2/3-like"/>
</dbReference>
<feature type="region of interest" description="Disordered" evidence="8">
    <location>
        <begin position="94"/>
        <end position="127"/>
    </location>
</feature>
<dbReference type="AlphaFoldDB" id="A0AAV1R8D8"/>
<feature type="compositionally biased region" description="Low complexity" evidence="8">
    <location>
        <begin position="161"/>
        <end position="175"/>
    </location>
</feature>
<organism evidence="10 11">
    <name type="scientific">Dovyalis caffra</name>
    <dbReference type="NCBI Taxonomy" id="77055"/>
    <lineage>
        <taxon>Eukaryota</taxon>
        <taxon>Viridiplantae</taxon>
        <taxon>Streptophyta</taxon>
        <taxon>Embryophyta</taxon>
        <taxon>Tracheophyta</taxon>
        <taxon>Spermatophyta</taxon>
        <taxon>Magnoliopsida</taxon>
        <taxon>eudicotyledons</taxon>
        <taxon>Gunneridae</taxon>
        <taxon>Pentapetalae</taxon>
        <taxon>rosids</taxon>
        <taxon>fabids</taxon>
        <taxon>Malpighiales</taxon>
        <taxon>Salicaceae</taxon>
        <taxon>Flacourtieae</taxon>
        <taxon>Dovyalis</taxon>
    </lineage>
</organism>
<dbReference type="InterPro" id="IPR013087">
    <property type="entry name" value="Znf_C2H2_type"/>
</dbReference>
<comment type="caution">
    <text evidence="10">The sequence shown here is derived from an EMBL/GenBank/DDBJ whole genome shotgun (WGS) entry which is preliminary data.</text>
</comment>
<dbReference type="GO" id="GO:0005634">
    <property type="term" value="C:nucleus"/>
    <property type="evidence" value="ECO:0007669"/>
    <property type="project" value="TreeGrafter"/>
</dbReference>
<keyword evidence="4" id="KW-0862">Zinc</keyword>
<proteinExistence type="predicted"/>
<evidence type="ECO:0000256" key="7">
    <source>
        <dbReference type="PROSITE-ProRule" id="PRU00042"/>
    </source>
</evidence>
<keyword evidence="3 7" id="KW-0863">Zinc-finger</keyword>
<accession>A0AAV1R8D8</accession>
<evidence type="ECO:0000313" key="11">
    <source>
        <dbReference type="Proteomes" id="UP001314170"/>
    </source>
</evidence>
<dbReference type="Gene3D" id="3.30.160.60">
    <property type="entry name" value="Classic Zinc Finger"/>
    <property type="match status" value="1"/>
</dbReference>
<evidence type="ECO:0000256" key="5">
    <source>
        <dbReference type="ARBA" id="ARBA00023015"/>
    </source>
</evidence>
<dbReference type="PROSITE" id="PS00028">
    <property type="entry name" value="ZINC_FINGER_C2H2_1"/>
    <property type="match status" value="2"/>
</dbReference>
<dbReference type="PANTHER" id="PTHR45988">
    <property type="entry name" value="C2H2 TYPE ZINC FINGER TRANSCRIPTION FACTOR FAMILY-RELATED"/>
    <property type="match status" value="1"/>
</dbReference>
<keyword evidence="2" id="KW-0677">Repeat</keyword>
<dbReference type="Proteomes" id="UP001314170">
    <property type="component" value="Unassembled WGS sequence"/>
</dbReference>
<reference evidence="10 11" key="1">
    <citation type="submission" date="2024-01" db="EMBL/GenBank/DDBJ databases">
        <authorList>
            <person name="Waweru B."/>
        </authorList>
    </citation>
    <scope>NUCLEOTIDE SEQUENCE [LARGE SCALE GENOMIC DNA]</scope>
</reference>
<evidence type="ECO:0000256" key="4">
    <source>
        <dbReference type="ARBA" id="ARBA00022833"/>
    </source>
</evidence>
<keyword evidence="11" id="KW-1185">Reference proteome</keyword>
<protein>
    <recommendedName>
        <fullName evidence="9">C2H2-type domain-containing protein</fullName>
    </recommendedName>
</protein>
<dbReference type="GO" id="GO:0000976">
    <property type="term" value="F:transcription cis-regulatory region binding"/>
    <property type="evidence" value="ECO:0007669"/>
    <property type="project" value="TreeGrafter"/>
</dbReference>
<dbReference type="PANTHER" id="PTHR45988:SF90">
    <property type="entry name" value="ZINC FINGER PROTEIN ZAT10-LIKE"/>
    <property type="match status" value="1"/>
</dbReference>
<dbReference type="GO" id="GO:0003700">
    <property type="term" value="F:DNA-binding transcription factor activity"/>
    <property type="evidence" value="ECO:0007669"/>
    <property type="project" value="InterPro"/>
</dbReference>
<dbReference type="Pfam" id="PF13912">
    <property type="entry name" value="zf-C2H2_6"/>
    <property type="match status" value="2"/>
</dbReference>
<evidence type="ECO:0000256" key="2">
    <source>
        <dbReference type="ARBA" id="ARBA00022737"/>
    </source>
</evidence>
<feature type="domain" description="C2H2-type" evidence="9">
    <location>
        <begin position="77"/>
        <end position="104"/>
    </location>
</feature>
<evidence type="ECO:0000256" key="8">
    <source>
        <dbReference type="SAM" id="MobiDB-lite"/>
    </source>
</evidence>
<feature type="region of interest" description="Disordered" evidence="8">
    <location>
        <begin position="222"/>
        <end position="250"/>
    </location>
</feature>
<dbReference type="SUPFAM" id="SSF57667">
    <property type="entry name" value="beta-beta-alpha zinc fingers"/>
    <property type="match status" value="1"/>
</dbReference>
<evidence type="ECO:0000313" key="10">
    <source>
        <dbReference type="EMBL" id="CAK7330121.1"/>
    </source>
</evidence>
<dbReference type="PROSITE" id="PS50157">
    <property type="entry name" value="ZINC_FINGER_C2H2_2"/>
    <property type="match status" value="2"/>
</dbReference>
<feature type="region of interest" description="Disordered" evidence="8">
    <location>
        <begin position="161"/>
        <end position="197"/>
    </location>
</feature>